<dbReference type="GO" id="GO:0016887">
    <property type="term" value="F:ATP hydrolysis activity"/>
    <property type="evidence" value="ECO:0007669"/>
    <property type="project" value="InterPro"/>
</dbReference>
<comment type="subcellular location">
    <subcellularLocation>
        <location evidence="1">Membrane</location>
    </subcellularLocation>
</comment>
<organism evidence="7 8">
    <name type="scientific">Chamaesiphon polymorphus CCALA 037</name>
    <dbReference type="NCBI Taxonomy" id="2107692"/>
    <lineage>
        <taxon>Bacteria</taxon>
        <taxon>Bacillati</taxon>
        <taxon>Cyanobacteriota</taxon>
        <taxon>Cyanophyceae</taxon>
        <taxon>Gomontiellales</taxon>
        <taxon>Chamaesiphonaceae</taxon>
        <taxon>Chamaesiphon</taxon>
    </lineage>
</organism>
<dbReference type="PANTHER" id="PTHR43520:SF8">
    <property type="entry name" value="P-TYPE CU(+) TRANSPORTER"/>
    <property type="match status" value="1"/>
</dbReference>
<reference evidence="7 8" key="1">
    <citation type="submission" date="2018-03" db="EMBL/GenBank/DDBJ databases">
        <title>The ancient ancestry and fast evolution of plastids.</title>
        <authorList>
            <person name="Moore K.R."/>
            <person name="Magnabosco C."/>
            <person name="Momper L."/>
            <person name="Gold D.A."/>
            <person name="Bosak T."/>
            <person name="Fournier G.P."/>
        </authorList>
    </citation>
    <scope>NUCLEOTIDE SEQUENCE [LARGE SCALE GENOMIC DNA]</scope>
    <source>
        <strain evidence="7 8">CCALA 037</strain>
    </source>
</reference>
<dbReference type="PANTHER" id="PTHR43520">
    <property type="entry name" value="ATP7, ISOFORM B"/>
    <property type="match status" value="1"/>
</dbReference>
<evidence type="ECO:0000256" key="3">
    <source>
        <dbReference type="ARBA" id="ARBA00022967"/>
    </source>
</evidence>
<dbReference type="InterPro" id="IPR001757">
    <property type="entry name" value="P_typ_ATPase"/>
</dbReference>
<dbReference type="Proteomes" id="UP000238937">
    <property type="component" value="Unassembled WGS sequence"/>
</dbReference>
<protein>
    <recommendedName>
        <fullName evidence="9">Heavy metal translocating P-type ATPase</fullName>
    </recommendedName>
</protein>
<dbReference type="SUPFAM" id="SSF81665">
    <property type="entry name" value="Calcium ATPase, transmembrane domain M"/>
    <property type="match status" value="1"/>
</dbReference>
<dbReference type="InterPro" id="IPR023214">
    <property type="entry name" value="HAD_sf"/>
</dbReference>
<dbReference type="GO" id="GO:0016020">
    <property type="term" value="C:membrane"/>
    <property type="evidence" value="ECO:0007669"/>
    <property type="project" value="UniProtKB-SubCell"/>
</dbReference>
<dbReference type="GO" id="GO:0005507">
    <property type="term" value="F:copper ion binding"/>
    <property type="evidence" value="ECO:0007669"/>
    <property type="project" value="TreeGrafter"/>
</dbReference>
<dbReference type="GO" id="GO:0043682">
    <property type="term" value="F:P-type divalent copper transporter activity"/>
    <property type="evidence" value="ECO:0007669"/>
    <property type="project" value="TreeGrafter"/>
</dbReference>
<dbReference type="InterPro" id="IPR023298">
    <property type="entry name" value="ATPase_P-typ_TM_dom_sf"/>
</dbReference>
<dbReference type="InterPro" id="IPR036412">
    <property type="entry name" value="HAD-like_sf"/>
</dbReference>
<dbReference type="NCBIfam" id="TIGR01494">
    <property type="entry name" value="ATPase_P-type"/>
    <property type="match status" value="1"/>
</dbReference>
<dbReference type="InterPro" id="IPR023299">
    <property type="entry name" value="ATPase_P-typ_cyto_dom_N"/>
</dbReference>
<dbReference type="SUPFAM" id="SSF56784">
    <property type="entry name" value="HAD-like"/>
    <property type="match status" value="1"/>
</dbReference>
<evidence type="ECO:0008006" key="9">
    <source>
        <dbReference type="Google" id="ProtNLM"/>
    </source>
</evidence>
<comment type="caution">
    <text evidence="7">The sequence shown here is derived from an EMBL/GenBank/DDBJ whole genome shotgun (WGS) entry which is preliminary data.</text>
</comment>
<dbReference type="PRINTS" id="PR00120">
    <property type="entry name" value="HATPASE"/>
</dbReference>
<feature type="transmembrane region" description="Helical" evidence="6">
    <location>
        <begin position="631"/>
        <end position="652"/>
    </location>
</feature>
<evidence type="ECO:0000256" key="5">
    <source>
        <dbReference type="ARBA" id="ARBA00023136"/>
    </source>
</evidence>
<gene>
    <name evidence="7" type="ORF">C7B77_04830</name>
</gene>
<name>A0A2T1GKM5_9CYAN</name>
<dbReference type="Gene3D" id="3.40.50.1000">
    <property type="entry name" value="HAD superfamily/HAD-like"/>
    <property type="match status" value="1"/>
</dbReference>
<keyword evidence="5 6" id="KW-0472">Membrane</keyword>
<keyword evidence="4 6" id="KW-1133">Transmembrane helix</keyword>
<evidence type="ECO:0000256" key="2">
    <source>
        <dbReference type="ARBA" id="ARBA00022692"/>
    </source>
</evidence>
<dbReference type="PRINTS" id="PR00119">
    <property type="entry name" value="CATATPASE"/>
</dbReference>
<dbReference type="GO" id="GO:0005524">
    <property type="term" value="F:ATP binding"/>
    <property type="evidence" value="ECO:0007669"/>
    <property type="project" value="InterPro"/>
</dbReference>
<dbReference type="Gene3D" id="3.40.1110.10">
    <property type="entry name" value="Calcium-transporting ATPase, cytoplasmic domain N"/>
    <property type="match status" value="1"/>
</dbReference>
<evidence type="ECO:0000313" key="7">
    <source>
        <dbReference type="EMBL" id="PSB58407.1"/>
    </source>
</evidence>
<dbReference type="GO" id="GO:0055070">
    <property type="term" value="P:copper ion homeostasis"/>
    <property type="evidence" value="ECO:0007669"/>
    <property type="project" value="TreeGrafter"/>
</dbReference>
<proteinExistence type="predicted"/>
<accession>A0A2T1GKM5</accession>
<feature type="transmembrane region" description="Helical" evidence="6">
    <location>
        <begin position="277"/>
        <end position="303"/>
    </location>
</feature>
<dbReference type="AlphaFoldDB" id="A0A2T1GKM5"/>
<feature type="transmembrane region" description="Helical" evidence="6">
    <location>
        <begin position="605"/>
        <end position="625"/>
    </location>
</feature>
<dbReference type="Gene3D" id="1.20.1110.10">
    <property type="entry name" value="Calcium-transporting ATPase, transmembrane domain"/>
    <property type="match status" value="1"/>
</dbReference>
<feature type="transmembrane region" description="Helical" evidence="6">
    <location>
        <begin position="176"/>
        <end position="192"/>
    </location>
</feature>
<feature type="transmembrane region" description="Helical" evidence="6">
    <location>
        <begin position="140"/>
        <end position="156"/>
    </location>
</feature>
<dbReference type="OrthoDB" id="1521937at2"/>
<feature type="transmembrane region" description="Helical" evidence="6">
    <location>
        <begin position="67"/>
        <end position="86"/>
    </location>
</feature>
<evidence type="ECO:0000256" key="6">
    <source>
        <dbReference type="SAM" id="Phobius"/>
    </source>
</evidence>
<sequence length="659" mass="72167">MEYLGLKLGGMEREIACKPGAIESNVNSVRQLATIADERQITTAEAITQAATNNGDRERESPRDFKLISAIAISLLLIIGSLLPSWSPELSWISAWFQNPAWQWCLATPIQFWCARAFVIDVWTAILVRRHLSTHRSIHANVNALVALATGTAYLYSLVSTFAPQFIARSNFIQPHVYYAISTMTIVLMFVGRKLEYLAKERSLAVISQLVERQLPIGSIPVLDRSLALVDRVQVNRLPISRLADRVTNKYIIPFVAVLAIVTSLAWSISIDRPTSGVIFGCSVLIITCPCVLGLATALAMAIGINKAAQREILVNNSNALELLSQAKTIVFDKNATVVPDRLAVTDFLPIVDNYNGTELDIFQLVASLEAYAKNIVASAIVDRSQELAIFLKPVDRFEEIAGKGIQGIIDGKLIQVGSNEWINSLDIDNVFQIANQRVLTNYQHQWESAGKTVIWIAIDSEIAGIIGIGAAIESSTIATISRLKRAGLEVVLIATDNLTAAKNLADRLRIDRVFACKDARDKVAVIQKLQSRAIGKYRAIVAMVGSSLNDASALAQADVSMAIGTSGNLPLSFCDLTLVNADLQTIITAIKLSRSTLYKIEQNLFFTFIYNLICLPIAAGIFYPQFGFSLTPQIAIGTMGMSLTSVVINSWRSRKLKN</sequence>
<feature type="transmembrane region" description="Helical" evidence="6">
    <location>
        <begin position="251"/>
        <end position="271"/>
    </location>
</feature>
<keyword evidence="3" id="KW-1278">Translocase</keyword>
<keyword evidence="8" id="KW-1185">Reference proteome</keyword>
<dbReference type="EMBL" id="PVWO01000036">
    <property type="protein sequence ID" value="PSB58407.1"/>
    <property type="molecule type" value="Genomic_DNA"/>
</dbReference>
<keyword evidence="2 6" id="KW-0812">Transmembrane</keyword>
<evidence type="ECO:0000313" key="8">
    <source>
        <dbReference type="Proteomes" id="UP000238937"/>
    </source>
</evidence>
<feature type="transmembrane region" description="Helical" evidence="6">
    <location>
        <begin position="106"/>
        <end position="128"/>
    </location>
</feature>
<dbReference type="RefSeq" id="WP_106300852.1">
    <property type="nucleotide sequence ID" value="NZ_PVWO01000036.1"/>
</dbReference>
<dbReference type="Pfam" id="PF00702">
    <property type="entry name" value="Hydrolase"/>
    <property type="match status" value="1"/>
</dbReference>
<evidence type="ECO:0000256" key="4">
    <source>
        <dbReference type="ARBA" id="ARBA00022989"/>
    </source>
</evidence>
<evidence type="ECO:0000256" key="1">
    <source>
        <dbReference type="ARBA" id="ARBA00004370"/>
    </source>
</evidence>